<evidence type="ECO:0000256" key="2">
    <source>
        <dbReference type="ARBA" id="ARBA00023125"/>
    </source>
</evidence>
<name>A0A1H9PT89_9BACI</name>
<sequence>MNVDFHQNFTQFFQALNVLKPQETSIHYMEFQSTMKEGAIHRFLPRTDLEVVISDYSFHQDYQMNILTTKPMVEISYCLQGTRRVHISNCEYRVKAGTCTLQLMESIEANFLFNKDESYQMVSIGIPVTTFNHYMKKINEYDGASSRFSRILRGSPYRLFQEKINPPDLLMVKQLLEAIAANQITNLQLESIALQLLTSTFQSFFPQSINPVEFSRDDRNKLFQAQAIMVENMMNPPSLMELSRLIGLNDFKLKKGFKEMYGTTVFGYLREKRLEQASLLLQNGTMNVMEVANAVGYSNPSHFAEVFKEKYGVSPRDFLKYRTQ</sequence>
<dbReference type="InterPro" id="IPR020449">
    <property type="entry name" value="Tscrpt_reg_AraC-type_HTH"/>
</dbReference>
<dbReference type="PANTHER" id="PTHR47893">
    <property type="entry name" value="REGULATORY PROTEIN PCHR"/>
    <property type="match status" value="1"/>
</dbReference>
<evidence type="ECO:0000313" key="5">
    <source>
        <dbReference type="EMBL" id="SER50793.1"/>
    </source>
</evidence>
<dbReference type="PROSITE" id="PS01124">
    <property type="entry name" value="HTH_ARAC_FAMILY_2"/>
    <property type="match status" value="1"/>
</dbReference>
<dbReference type="SUPFAM" id="SSF46689">
    <property type="entry name" value="Homeodomain-like"/>
    <property type="match status" value="2"/>
</dbReference>
<dbReference type="Pfam" id="PF12833">
    <property type="entry name" value="HTH_18"/>
    <property type="match status" value="1"/>
</dbReference>
<dbReference type="InterPro" id="IPR018062">
    <property type="entry name" value="HTH_AraC-typ_CS"/>
</dbReference>
<dbReference type="Gene3D" id="1.10.10.60">
    <property type="entry name" value="Homeodomain-like"/>
    <property type="match status" value="2"/>
</dbReference>
<protein>
    <submittedName>
        <fullName evidence="5">AraC-type DNA-binding protein</fullName>
    </submittedName>
</protein>
<evidence type="ECO:0000259" key="4">
    <source>
        <dbReference type="PROSITE" id="PS01124"/>
    </source>
</evidence>
<dbReference type="PROSITE" id="PS00041">
    <property type="entry name" value="HTH_ARAC_FAMILY_1"/>
    <property type="match status" value="1"/>
</dbReference>
<keyword evidence="2 5" id="KW-0238">DNA-binding</keyword>
<gene>
    <name evidence="5" type="ORF">SAMN02787113_03956</name>
</gene>
<organism evidence="5 6">
    <name type="scientific">Lysinibacillus fusiformis</name>
    <dbReference type="NCBI Taxonomy" id="28031"/>
    <lineage>
        <taxon>Bacteria</taxon>
        <taxon>Bacillati</taxon>
        <taxon>Bacillota</taxon>
        <taxon>Bacilli</taxon>
        <taxon>Bacillales</taxon>
        <taxon>Bacillaceae</taxon>
        <taxon>Lysinibacillus</taxon>
    </lineage>
</organism>
<keyword evidence="1" id="KW-0805">Transcription regulation</keyword>
<dbReference type="PANTHER" id="PTHR47893:SF1">
    <property type="entry name" value="REGULATORY PROTEIN PCHR"/>
    <property type="match status" value="1"/>
</dbReference>
<accession>A0A1H9PT89</accession>
<evidence type="ECO:0000313" key="6">
    <source>
        <dbReference type="Proteomes" id="UP000199410"/>
    </source>
</evidence>
<dbReference type="GO" id="GO:0003700">
    <property type="term" value="F:DNA-binding transcription factor activity"/>
    <property type="evidence" value="ECO:0007669"/>
    <property type="project" value="InterPro"/>
</dbReference>
<comment type="caution">
    <text evidence="5">The sequence shown here is derived from an EMBL/GenBank/DDBJ whole genome shotgun (WGS) entry which is preliminary data.</text>
</comment>
<proteinExistence type="predicted"/>
<evidence type="ECO:0000256" key="1">
    <source>
        <dbReference type="ARBA" id="ARBA00023015"/>
    </source>
</evidence>
<dbReference type="AlphaFoldDB" id="A0A1H9PT89"/>
<dbReference type="Proteomes" id="UP000199410">
    <property type="component" value="Unassembled WGS sequence"/>
</dbReference>
<dbReference type="SMART" id="SM00342">
    <property type="entry name" value="HTH_ARAC"/>
    <property type="match status" value="1"/>
</dbReference>
<feature type="domain" description="HTH araC/xylS-type" evidence="4">
    <location>
        <begin position="223"/>
        <end position="321"/>
    </location>
</feature>
<dbReference type="EMBL" id="FOEL01000016">
    <property type="protein sequence ID" value="SER50793.1"/>
    <property type="molecule type" value="Genomic_DNA"/>
</dbReference>
<dbReference type="InterPro" id="IPR018060">
    <property type="entry name" value="HTH_AraC"/>
</dbReference>
<dbReference type="InterPro" id="IPR009057">
    <property type="entry name" value="Homeodomain-like_sf"/>
</dbReference>
<reference evidence="5 6" key="1">
    <citation type="submission" date="2016-10" db="EMBL/GenBank/DDBJ databases">
        <authorList>
            <person name="Varghese N."/>
            <person name="Submissions S."/>
        </authorList>
    </citation>
    <scope>NUCLEOTIDE SEQUENCE [LARGE SCALE GENOMIC DNA]</scope>
    <source>
        <strain evidence="5 6">TC-13</strain>
    </source>
</reference>
<dbReference type="PRINTS" id="PR00032">
    <property type="entry name" value="HTHARAC"/>
</dbReference>
<dbReference type="GO" id="GO:0043565">
    <property type="term" value="F:sequence-specific DNA binding"/>
    <property type="evidence" value="ECO:0007669"/>
    <property type="project" value="InterPro"/>
</dbReference>
<evidence type="ECO:0000256" key="3">
    <source>
        <dbReference type="ARBA" id="ARBA00023163"/>
    </source>
</evidence>
<dbReference type="RefSeq" id="WP_164908750.1">
    <property type="nucleotide sequence ID" value="NZ_BJOM01000020.1"/>
</dbReference>
<dbReference type="InterPro" id="IPR053142">
    <property type="entry name" value="PchR_regulatory_protein"/>
</dbReference>
<keyword evidence="3" id="KW-0804">Transcription</keyword>